<keyword evidence="4 9" id="KW-0547">Nucleotide-binding</keyword>
<accession>A0A7R7ZQH9</accession>
<keyword evidence="3" id="KW-0808">Transferase</keyword>
<dbReference type="InterPro" id="IPR000719">
    <property type="entry name" value="Prot_kinase_dom"/>
</dbReference>
<feature type="region of interest" description="Disordered" evidence="10">
    <location>
        <begin position="173"/>
        <end position="220"/>
    </location>
</feature>
<evidence type="ECO:0000313" key="13">
    <source>
        <dbReference type="Proteomes" id="UP000637239"/>
    </source>
</evidence>
<dbReference type="SUPFAM" id="SSF56112">
    <property type="entry name" value="Protein kinase-like (PK-like)"/>
    <property type="match status" value="1"/>
</dbReference>
<evidence type="ECO:0000256" key="9">
    <source>
        <dbReference type="PROSITE-ProRule" id="PRU10141"/>
    </source>
</evidence>
<name>A0A7R7ZQH9_ASPCH</name>
<dbReference type="EMBL" id="AP024420">
    <property type="protein sequence ID" value="BCR89342.1"/>
    <property type="molecule type" value="Genomic_DNA"/>
</dbReference>
<comment type="catalytic activity">
    <reaction evidence="7">
        <text>L-threonyl-[protein] + ATP = O-phospho-L-threonyl-[protein] + ADP + H(+)</text>
        <dbReference type="Rhea" id="RHEA:46608"/>
        <dbReference type="Rhea" id="RHEA-COMP:11060"/>
        <dbReference type="Rhea" id="RHEA-COMP:11605"/>
        <dbReference type="ChEBI" id="CHEBI:15378"/>
        <dbReference type="ChEBI" id="CHEBI:30013"/>
        <dbReference type="ChEBI" id="CHEBI:30616"/>
        <dbReference type="ChEBI" id="CHEBI:61977"/>
        <dbReference type="ChEBI" id="CHEBI:456216"/>
        <dbReference type="EC" id="2.7.11.1"/>
    </reaction>
</comment>
<organism evidence="12 13">
    <name type="scientific">Aspergillus chevalieri</name>
    <name type="common">Eurotium chevalieri</name>
    <dbReference type="NCBI Taxonomy" id="182096"/>
    <lineage>
        <taxon>Eukaryota</taxon>
        <taxon>Fungi</taxon>
        <taxon>Dikarya</taxon>
        <taxon>Ascomycota</taxon>
        <taxon>Pezizomycotina</taxon>
        <taxon>Eurotiomycetes</taxon>
        <taxon>Eurotiomycetidae</taxon>
        <taxon>Eurotiales</taxon>
        <taxon>Aspergillaceae</taxon>
        <taxon>Aspergillus</taxon>
        <taxon>Aspergillus subgen. Aspergillus</taxon>
    </lineage>
</organism>
<dbReference type="GO" id="GO:0004674">
    <property type="term" value="F:protein serine/threonine kinase activity"/>
    <property type="evidence" value="ECO:0007669"/>
    <property type="project" value="UniProtKB-KW"/>
</dbReference>
<dbReference type="GO" id="GO:0005524">
    <property type="term" value="F:ATP binding"/>
    <property type="evidence" value="ECO:0007669"/>
    <property type="project" value="UniProtKB-UniRule"/>
</dbReference>
<dbReference type="InterPro" id="IPR011009">
    <property type="entry name" value="Kinase-like_dom_sf"/>
</dbReference>
<dbReference type="SMART" id="SM00220">
    <property type="entry name" value="S_TKc"/>
    <property type="match status" value="1"/>
</dbReference>
<feature type="compositionally biased region" description="Low complexity" evidence="10">
    <location>
        <begin position="127"/>
        <end position="151"/>
    </location>
</feature>
<evidence type="ECO:0000256" key="10">
    <source>
        <dbReference type="SAM" id="MobiDB-lite"/>
    </source>
</evidence>
<evidence type="ECO:0000256" key="8">
    <source>
        <dbReference type="ARBA" id="ARBA00048679"/>
    </source>
</evidence>
<dbReference type="GO" id="GO:0007095">
    <property type="term" value="P:mitotic G2 DNA damage checkpoint signaling"/>
    <property type="evidence" value="ECO:0007669"/>
    <property type="project" value="TreeGrafter"/>
</dbReference>
<evidence type="ECO:0000256" key="7">
    <source>
        <dbReference type="ARBA" id="ARBA00047899"/>
    </source>
</evidence>
<sequence length="656" mass="73466">MAGHASITMVESELLQEHEDFLYSNSMHPSRRPSPVDMKLHVGDKAQSSLHPGNNRENERLDITDAWRSFPRPSITMSRHSTSTSRPRLLDLWMDNGEGPSNAMPRHSTNTPRPLMTDLRLKSGEGPSSFLRSPSSTSSSSTVTLQPTPSSKLTASSFSDFCRRTSLSIRERASNRFTPAVSGREKTPSPSKSAPAFTTLTNLGSDTPHGRGSPDGMNAGSIDSSLRLEGLRKLMRVGTGSSKLNIGIMPDQRNSPPLKLPTFNDLKGQFKRTSTRARSKAKREGDLDDIHANTFELDDVFVSSSVFPGRRGRQVGKGSTATIKIMYRRGKGKDLYAVKEFRKRRQGENENDYENKIKSEFTIASSLHHPNIVATACLCTHRGRWIHTMEYCGQGDLFSLLKHGHLKIDDKLCFFKQLLQGVAYLHSRGIAHRDIKPENLLLDDKGHLKITDFGVAVVFRGLHPGMRAAYYDCAQDPNEIRKCAPGISGSLPYIAPEVLSRDAEYDPRPLDVWSCAIVCFTLFICGTPWQAADLKDSKYGRFLAGWEKFFQERPDGVVDSLNYPKCGMVFKALPIPVLRRLLLRMLHPNPNKRLNIFGALNDRWVRTIDCCCPDPENPPWTTEYSDAMRMGSYRLANRKHNHFPPIKKGILQSLGI</sequence>
<dbReference type="RefSeq" id="XP_043137864.1">
    <property type="nucleotide sequence ID" value="XM_043280268.1"/>
</dbReference>
<reference evidence="12" key="1">
    <citation type="submission" date="2021-01" db="EMBL/GenBank/DDBJ databases">
        <authorList>
            <consortium name="Aspergillus chevalieri M1 genome sequencing consortium"/>
            <person name="Kazuki M."/>
            <person name="Futagami T."/>
        </authorList>
    </citation>
    <scope>NUCLEOTIDE SEQUENCE</scope>
    <source>
        <strain evidence="12">M1</strain>
    </source>
</reference>
<evidence type="ECO:0000256" key="6">
    <source>
        <dbReference type="ARBA" id="ARBA00022840"/>
    </source>
</evidence>
<evidence type="ECO:0000256" key="3">
    <source>
        <dbReference type="ARBA" id="ARBA00022679"/>
    </source>
</evidence>
<dbReference type="GO" id="GO:0005737">
    <property type="term" value="C:cytoplasm"/>
    <property type="evidence" value="ECO:0007669"/>
    <property type="project" value="TreeGrafter"/>
</dbReference>
<dbReference type="InterPro" id="IPR017441">
    <property type="entry name" value="Protein_kinase_ATP_BS"/>
</dbReference>
<dbReference type="AlphaFoldDB" id="A0A7R7ZQH9"/>
<evidence type="ECO:0000259" key="11">
    <source>
        <dbReference type="PROSITE" id="PS50011"/>
    </source>
</evidence>
<gene>
    <name evidence="12" type="ORF">ACHE_50540A</name>
</gene>
<evidence type="ECO:0000256" key="1">
    <source>
        <dbReference type="ARBA" id="ARBA00012513"/>
    </source>
</evidence>
<dbReference type="KEGG" id="ache:ACHE_50540A"/>
<feature type="domain" description="Protein kinase" evidence="11">
    <location>
        <begin position="309"/>
        <end position="605"/>
    </location>
</feature>
<feature type="binding site" evidence="9">
    <location>
        <position position="339"/>
    </location>
    <ligand>
        <name>ATP</name>
        <dbReference type="ChEBI" id="CHEBI:30616"/>
    </ligand>
</feature>
<reference evidence="12" key="2">
    <citation type="submission" date="2021-02" db="EMBL/GenBank/DDBJ databases">
        <title>Aspergillus chevalieri M1 genome sequence.</title>
        <authorList>
            <person name="Kadooka C."/>
            <person name="Mori K."/>
            <person name="Futagami T."/>
        </authorList>
    </citation>
    <scope>NUCLEOTIDE SEQUENCE</scope>
    <source>
        <strain evidence="12">M1</strain>
    </source>
</reference>
<keyword evidence="6 9" id="KW-0067">ATP-binding</keyword>
<dbReference type="InterPro" id="IPR008271">
    <property type="entry name" value="Ser/Thr_kinase_AS"/>
</dbReference>
<evidence type="ECO:0000256" key="2">
    <source>
        <dbReference type="ARBA" id="ARBA00022527"/>
    </source>
</evidence>
<dbReference type="PROSITE" id="PS00107">
    <property type="entry name" value="PROTEIN_KINASE_ATP"/>
    <property type="match status" value="1"/>
</dbReference>
<dbReference type="Proteomes" id="UP000637239">
    <property type="component" value="Chromosome 5"/>
</dbReference>
<dbReference type="PROSITE" id="PS50011">
    <property type="entry name" value="PROTEIN_KINASE_DOM"/>
    <property type="match status" value="1"/>
</dbReference>
<dbReference type="EC" id="2.7.11.1" evidence="1"/>
<feature type="compositionally biased region" description="Polar residues" evidence="10">
    <location>
        <begin position="188"/>
        <end position="205"/>
    </location>
</feature>
<dbReference type="GeneID" id="66983700"/>
<dbReference type="PROSITE" id="PS00108">
    <property type="entry name" value="PROTEIN_KINASE_ST"/>
    <property type="match status" value="1"/>
</dbReference>
<evidence type="ECO:0000313" key="12">
    <source>
        <dbReference type="EMBL" id="BCR89342.1"/>
    </source>
</evidence>
<keyword evidence="2" id="KW-0723">Serine/threonine-protein kinase</keyword>
<feature type="region of interest" description="Disordered" evidence="10">
    <location>
        <begin position="93"/>
        <end position="155"/>
    </location>
</feature>
<dbReference type="GO" id="GO:0005634">
    <property type="term" value="C:nucleus"/>
    <property type="evidence" value="ECO:0007669"/>
    <property type="project" value="TreeGrafter"/>
</dbReference>
<dbReference type="Pfam" id="PF00069">
    <property type="entry name" value="Pkinase"/>
    <property type="match status" value="1"/>
</dbReference>
<dbReference type="PANTHER" id="PTHR43895:SF32">
    <property type="entry name" value="SERINE_THREONINE-PROTEIN KINASE CHK1"/>
    <property type="match status" value="1"/>
</dbReference>
<dbReference type="Gene3D" id="1.10.510.10">
    <property type="entry name" value="Transferase(Phosphotransferase) domain 1"/>
    <property type="match status" value="1"/>
</dbReference>
<dbReference type="PANTHER" id="PTHR43895">
    <property type="entry name" value="CALCIUM/CALMODULIN-DEPENDENT PROTEIN KINASE KINASE-RELATED"/>
    <property type="match status" value="1"/>
</dbReference>
<proteinExistence type="predicted"/>
<comment type="catalytic activity">
    <reaction evidence="8">
        <text>L-seryl-[protein] + ATP = O-phospho-L-seryl-[protein] + ADP + H(+)</text>
        <dbReference type="Rhea" id="RHEA:17989"/>
        <dbReference type="Rhea" id="RHEA-COMP:9863"/>
        <dbReference type="Rhea" id="RHEA-COMP:11604"/>
        <dbReference type="ChEBI" id="CHEBI:15378"/>
        <dbReference type="ChEBI" id="CHEBI:29999"/>
        <dbReference type="ChEBI" id="CHEBI:30616"/>
        <dbReference type="ChEBI" id="CHEBI:83421"/>
        <dbReference type="ChEBI" id="CHEBI:456216"/>
        <dbReference type="EC" id="2.7.11.1"/>
    </reaction>
</comment>
<dbReference type="GO" id="GO:0035861">
    <property type="term" value="C:site of double-strand break"/>
    <property type="evidence" value="ECO:0007669"/>
    <property type="project" value="TreeGrafter"/>
</dbReference>
<keyword evidence="5" id="KW-0418">Kinase</keyword>
<keyword evidence="13" id="KW-1185">Reference proteome</keyword>
<protein>
    <recommendedName>
        <fullName evidence="1">non-specific serine/threonine protein kinase</fullName>
        <ecNumber evidence="1">2.7.11.1</ecNumber>
    </recommendedName>
</protein>
<evidence type="ECO:0000256" key="5">
    <source>
        <dbReference type="ARBA" id="ARBA00022777"/>
    </source>
</evidence>
<evidence type="ECO:0000256" key="4">
    <source>
        <dbReference type="ARBA" id="ARBA00022741"/>
    </source>
</evidence>